<reference evidence="1" key="2">
    <citation type="submission" date="2004-02" db="EMBL/GenBank/DDBJ databases">
        <authorList>
            <consortium name="Genoscope"/>
            <consortium name="Whitehead Institute Centre for Genome Research"/>
        </authorList>
    </citation>
    <scope>NUCLEOTIDE SEQUENCE</scope>
</reference>
<sequence length="72" mass="8119">MASHNPLRLHYLAKKLLGRDIVTQQGDTLIPTFQALGEESPERPDMKLMLRVTEKRSRLTAGIFLLRSANSS</sequence>
<proteinExistence type="predicted"/>
<dbReference type="KEGG" id="tng:GSTEN00031052G001"/>
<reference evidence="1" key="1">
    <citation type="journal article" date="2004" name="Nature">
        <title>Genome duplication in the teleost fish Tetraodon nigroviridis reveals the early vertebrate proto-karyotype.</title>
        <authorList>
            <person name="Jaillon O."/>
            <person name="Aury J.-M."/>
            <person name="Brunet F."/>
            <person name="Petit J.-L."/>
            <person name="Stange-Thomann N."/>
            <person name="Mauceli E."/>
            <person name="Bouneau L."/>
            <person name="Fischer C."/>
            <person name="Ozouf-Costaz C."/>
            <person name="Bernot A."/>
            <person name="Nicaud S."/>
            <person name="Jaffe D."/>
            <person name="Fisher S."/>
            <person name="Lutfalla G."/>
            <person name="Dossat C."/>
            <person name="Segurens B."/>
            <person name="Dasilva C."/>
            <person name="Salanoubat M."/>
            <person name="Levy M."/>
            <person name="Boudet N."/>
            <person name="Castellano S."/>
            <person name="Anthouard V."/>
            <person name="Jubin C."/>
            <person name="Castelli V."/>
            <person name="Katinka M."/>
            <person name="Vacherie B."/>
            <person name="Biemont C."/>
            <person name="Skalli Z."/>
            <person name="Cattolico L."/>
            <person name="Poulain J."/>
            <person name="De Berardinis V."/>
            <person name="Cruaud C."/>
            <person name="Duprat S."/>
            <person name="Brottier P."/>
            <person name="Coutanceau J.-P."/>
            <person name="Gouzy J."/>
            <person name="Parra G."/>
            <person name="Lardier G."/>
            <person name="Chapple C."/>
            <person name="McKernan K.J."/>
            <person name="McEwan P."/>
            <person name="Bosak S."/>
            <person name="Kellis M."/>
            <person name="Volff J.-N."/>
            <person name="Guigo R."/>
            <person name="Zody M.C."/>
            <person name="Mesirov J."/>
            <person name="Lindblad-Toh K."/>
            <person name="Birren B."/>
            <person name="Nusbaum C."/>
            <person name="Kahn D."/>
            <person name="Robinson-Rechavi M."/>
            <person name="Laudet V."/>
            <person name="Schachter V."/>
            <person name="Quetier F."/>
            <person name="Saurin W."/>
            <person name="Scarpelli C."/>
            <person name="Wincker P."/>
            <person name="Lander E.S."/>
            <person name="Weissenbach J."/>
            <person name="Roest Crollius H."/>
        </authorList>
    </citation>
    <scope>NUCLEOTIDE SEQUENCE [LARGE SCALE GENOMIC DNA]</scope>
</reference>
<name>Q4RPJ9_TETNG</name>
<gene>
    <name evidence="1" type="ORF">GSTENG00031052001</name>
</gene>
<evidence type="ECO:0000313" key="1">
    <source>
        <dbReference type="EMBL" id="CAG09683.1"/>
    </source>
</evidence>
<protein>
    <submittedName>
        <fullName evidence="1">(spotted green pufferfish) hypothetical protein</fullName>
    </submittedName>
</protein>
<dbReference type="AlphaFoldDB" id="Q4RPJ9"/>
<dbReference type="EMBL" id="CAAE01015007">
    <property type="protein sequence ID" value="CAG09683.1"/>
    <property type="molecule type" value="Genomic_DNA"/>
</dbReference>
<organism evidence="1">
    <name type="scientific">Tetraodon nigroviridis</name>
    <name type="common">Spotted green pufferfish</name>
    <name type="synonym">Chelonodon nigroviridis</name>
    <dbReference type="NCBI Taxonomy" id="99883"/>
    <lineage>
        <taxon>Eukaryota</taxon>
        <taxon>Metazoa</taxon>
        <taxon>Chordata</taxon>
        <taxon>Craniata</taxon>
        <taxon>Vertebrata</taxon>
        <taxon>Euteleostomi</taxon>
        <taxon>Actinopterygii</taxon>
        <taxon>Neopterygii</taxon>
        <taxon>Teleostei</taxon>
        <taxon>Neoteleostei</taxon>
        <taxon>Acanthomorphata</taxon>
        <taxon>Eupercaria</taxon>
        <taxon>Tetraodontiformes</taxon>
        <taxon>Tetradontoidea</taxon>
        <taxon>Tetraodontidae</taxon>
        <taxon>Tetraodon</taxon>
    </lineage>
</organism>
<accession>Q4RPJ9</accession>
<comment type="caution">
    <text evidence="1">The sequence shown here is derived from an EMBL/GenBank/DDBJ whole genome shotgun (WGS) entry which is preliminary data.</text>
</comment>